<evidence type="ECO:0000313" key="2">
    <source>
        <dbReference type="EMBL" id="BAU92838.1"/>
    </source>
</evidence>
<dbReference type="Proteomes" id="UP000218288">
    <property type="component" value="Chromosome"/>
</dbReference>
<feature type="compositionally biased region" description="Basic and acidic residues" evidence="1">
    <location>
        <begin position="21"/>
        <end position="30"/>
    </location>
</feature>
<evidence type="ECO:0000256" key="1">
    <source>
        <dbReference type="SAM" id="MobiDB-lite"/>
    </source>
</evidence>
<proteinExistence type="predicted"/>
<dbReference type="AlphaFoldDB" id="A0A161JL89"/>
<dbReference type="EMBL" id="AP014809">
    <property type="protein sequence ID" value="BAU92838.1"/>
    <property type="molecule type" value="Genomic_DNA"/>
</dbReference>
<evidence type="ECO:0000313" key="3">
    <source>
        <dbReference type="Proteomes" id="UP000218288"/>
    </source>
</evidence>
<sequence>MTTDKQPDRTAASLAFVSDRNYPENLDHTPDQPIIDEQDTEEHHPKANVSPTNAFEGFGSFSS</sequence>
<dbReference type="OrthoDB" id="8003813at2"/>
<feature type="region of interest" description="Disordered" evidence="1">
    <location>
        <begin position="18"/>
        <end position="63"/>
    </location>
</feature>
<reference evidence="2 3" key="1">
    <citation type="journal article" date="2016" name="Genome Announc.">
        <title>Complete Genome Sequence of Methylobacterium populi P-1M, Isolated from Pink-Pigmented Household Biofilm.</title>
        <authorList>
            <person name="Morohoshi T."/>
            <person name="Ikeda T."/>
        </authorList>
    </citation>
    <scope>NUCLEOTIDE SEQUENCE [LARGE SCALE GENOMIC DNA]</scope>
    <source>
        <strain evidence="2 3">P-1M</strain>
    </source>
</reference>
<name>A0A161JL89_9HYPH</name>
<gene>
    <name evidence="2" type="ORF">MPPM_4233</name>
</gene>
<dbReference type="RefSeq" id="WP_157914227.1">
    <property type="nucleotide sequence ID" value="NZ_AP014809.1"/>
</dbReference>
<accession>A0A161JL89</accession>
<protein>
    <submittedName>
        <fullName evidence="2">Uncharacterized protein</fullName>
    </submittedName>
</protein>
<organism evidence="2 3">
    <name type="scientific">Methylorubrum populi</name>
    <dbReference type="NCBI Taxonomy" id="223967"/>
    <lineage>
        <taxon>Bacteria</taxon>
        <taxon>Pseudomonadati</taxon>
        <taxon>Pseudomonadota</taxon>
        <taxon>Alphaproteobacteria</taxon>
        <taxon>Hyphomicrobiales</taxon>
        <taxon>Methylobacteriaceae</taxon>
        <taxon>Methylorubrum</taxon>
    </lineage>
</organism>